<evidence type="ECO:0000256" key="5">
    <source>
        <dbReference type="ARBA" id="ARBA00022692"/>
    </source>
</evidence>
<keyword evidence="5 10" id="KW-0812">Transmembrane</keyword>
<evidence type="ECO:0000313" key="11">
    <source>
        <dbReference type="EMBL" id="MCP9763700.1"/>
    </source>
</evidence>
<proteinExistence type="predicted"/>
<feature type="transmembrane region" description="Helical" evidence="10">
    <location>
        <begin position="288"/>
        <end position="311"/>
    </location>
</feature>
<dbReference type="GO" id="GO:0005886">
    <property type="term" value="C:plasma membrane"/>
    <property type="evidence" value="ECO:0007669"/>
    <property type="project" value="UniProtKB-SubCell"/>
</dbReference>
<dbReference type="InterPro" id="IPR002528">
    <property type="entry name" value="MATE_fam"/>
</dbReference>
<keyword evidence="2" id="KW-0813">Transport</keyword>
<feature type="transmembrane region" description="Helical" evidence="10">
    <location>
        <begin position="106"/>
        <end position="127"/>
    </location>
</feature>
<evidence type="ECO:0000256" key="10">
    <source>
        <dbReference type="SAM" id="Phobius"/>
    </source>
</evidence>
<dbReference type="GO" id="GO:0015297">
    <property type="term" value="F:antiporter activity"/>
    <property type="evidence" value="ECO:0007669"/>
    <property type="project" value="UniProtKB-KW"/>
</dbReference>
<feature type="transmembrane region" description="Helical" evidence="10">
    <location>
        <begin position="207"/>
        <end position="229"/>
    </location>
</feature>
<evidence type="ECO:0000256" key="2">
    <source>
        <dbReference type="ARBA" id="ARBA00022448"/>
    </source>
</evidence>
<organism evidence="11 12">
    <name type="scientific">Lacihabitans soyangensis</name>
    <dbReference type="NCBI Taxonomy" id="869394"/>
    <lineage>
        <taxon>Bacteria</taxon>
        <taxon>Pseudomonadati</taxon>
        <taxon>Bacteroidota</taxon>
        <taxon>Cytophagia</taxon>
        <taxon>Cytophagales</taxon>
        <taxon>Leadbetterellaceae</taxon>
        <taxon>Lacihabitans</taxon>
    </lineage>
</organism>
<dbReference type="PIRSF" id="PIRSF006603">
    <property type="entry name" value="DinF"/>
    <property type="match status" value="1"/>
</dbReference>
<protein>
    <recommendedName>
        <fullName evidence="9">Multidrug-efflux transporter</fullName>
    </recommendedName>
</protein>
<evidence type="ECO:0000256" key="9">
    <source>
        <dbReference type="ARBA" id="ARBA00031636"/>
    </source>
</evidence>
<feature type="transmembrane region" description="Helical" evidence="10">
    <location>
        <begin position="370"/>
        <end position="389"/>
    </location>
</feature>
<dbReference type="GO" id="GO:0042910">
    <property type="term" value="F:xenobiotic transmembrane transporter activity"/>
    <property type="evidence" value="ECO:0007669"/>
    <property type="project" value="InterPro"/>
</dbReference>
<feature type="transmembrane region" description="Helical" evidence="10">
    <location>
        <begin position="428"/>
        <end position="448"/>
    </location>
</feature>
<keyword evidence="4" id="KW-1003">Cell membrane</keyword>
<dbReference type="Pfam" id="PF01554">
    <property type="entry name" value="MatE"/>
    <property type="match status" value="2"/>
</dbReference>
<dbReference type="InterPro" id="IPR048279">
    <property type="entry name" value="MdtK-like"/>
</dbReference>
<evidence type="ECO:0000256" key="4">
    <source>
        <dbReference type="ARBA" id="ARBA00022475"/>
    </source>
</evidence>
<evidence type="ECO:0000313" key="12">
    <source>
        <dbReference type="Proteomes" id="UP001204144"/>
    </source>
</evidence>
<comment type="caution">
    <text evidence="11">The sequence shown here is derived from an EMBL/GenBank/DDBJ whole genome shotgun (WGS) entry which is preliminary data.</text>
</comment>
<reference evidence="11 12" key="1">
    <citation type="submission" date="2018-11" db="EMBL/GenBank/DDBJ databases">
        <title>Novel bacteria species description.</title>
        <authorList>
            <person name="Han J.-H."/>
        </authorList>
    </citation>
    <scope>NUCLEOTIDE SEQUENCE [LARGE SCALE GENOMIC DNA]</scope>
    <source>
        <strain evidence="11 12">KCTC23259</strain>
    </source>
</reference>
<dbReference type="EMBL" id="RJUF01000035">
    <property type="protein sequence ID" value="MCP9763700.1"/>
    <property type="molecule type" value="Genomic_DNA"/>
</dbReference>
<evidence type="ECO:0000256" key="8">
    <source>
        <dbReference type="ARBA" id="ARBA00023136"/>
    </source>
</evidence>
<dbReference type="InterPro" id="IPR050222">
    <property type="entry name" value="MATE_MdtK"/>
</dbReference>
<feature type="transmembrane region" description="Helical" evidence="10">
    <location>
        <begin position="250"/>
        <end position="276"/>
    </location>
</feature>
<comment type="subcellular location">
    <subcellularLocation>
        <location evidence="1">Cell membrane</location>
        <topology evidence="1">Multi-pass membrane protein</topology>
    </subcellularLocation>
</comment>
<keyword evidence="12" id="KW-1185">Reference proteome</keyword>
<feature type="transmembrane region" description="Helical" evidence="10">
    <location>
        <begin position="147"/>
        <end position="169"/>
    </location>
</feature>
<dbReference type="Proteomes" id="UP001204144">
    <property type="component" value="Unassembled WGS sequence"/>
</dbReference>
<keyword evidence="6 10" id="KW-1133">Transmembrane helix</keyword>
<accession>A0AAE3H3J7</accession>
<dbReference type="NCBIfam" id="TIGR00797">
    <property type="entry name" value="matE"/>
    <property type="match status" value="1"/>
</dbReference>
<feature type="transmembrane region" description="Helical" evidence="10">
    <location>
        <begin position="331"/>
        <end position="350"/>
    </location>
</feature>
<feature type="transmembrane region" description="Helical" evidence="10">
    <location>
        <begin position="401"/>
        <end position="422"/>
    </location>
</feature>
<keyword evidence="7" id="KW-0406">Ion transport</keyword>
<dbReference type="CDD" id="cd13139">
    <property type="entry name" value="MATE_like_14"/>
    <property type="match status" value="1"/>
</dbReference>
<keyword evidence="8 10" id="KW-0472">Membrane</keyword>
<gene>
    <name evidence="11" type="ORF">EGI31_12110</name>
</gene>
<evidence type="ECO:0000256" key="1">
    <source>
        <dbReference type="ARBA" id="ARBA00004651"/>
    </source>
</evidence>
<dbReference type="PANTHER" id="PTHR43298:SF2">
    <property type="entry name" value="FMN_FAD EXPORTER YEEO-RELATED"/>
    <property type="match status" value="1"/>
</dbReference>
<keyword evidence="3" id="KW-0050">Antiport</keyword>
<evidence type="ECO:0000256" key="6">
    <source>
        <dbReference type="ARBA" id="ARBA00022989"/>
    </source>
</evidence>
<evidence type="ECO:0000256" key="7">
    <source>
        <dbReference type="ARBA" id="ARBA00023065"/>
    </source>
</evidence>
<dbReference type="GO" id="GO:0006811">
    <property type="term" value="P:monoatomic ion transport"/>
    <property type="evidence" value="ECO:0007669"/>
    <property type="project" value="UniProtKB-KW"/>
</dbReference>
<dbReference type="RefSeq" id="WP_255037473.1">
    <property type="nucleotide sequence ID" value="NZ_RJUF01000035.1"/>
</dbReference>
<evidence type="ECO:0000256" key="3">
    <source>
        <dbReference type="ARBA" id="ARBA00022449"/>
    </source>
</evidence>
<dbReference type="PANTHER" id="PTHR43298">
    <property type="entry name" value="MULTIDRUG RESISTANCE PROTEIN NORM-RELATED"/>
    <property type="match status" value="1"/>
</dbReference>
<sequence>MKYLKLILKALKGDENMDYTSISINKALLLLAVPMVVEMSFESLFALVDAFFVAKYVGTNGMATVGLTESVLTIIYSLAWGISTAATAIIARKIGEKNPQDASKSLMQIINISAGIGVLLGAFGYFYSAEILKLMGGSDQLIKEGIGYTQIQFLSAPIIMLLFSLGGALRGAGNAALAMNAMIIANLINMFLDFIFIPIMGMGVEGAALATIIGRSVGVAIQLSAFFANNINLKLTFKKWFADWRLIFEILKISAGSAGQFIIQSASWVFLIRILSDFGSEVVAGYTIAIRIIVFTILPSWGLANAAATLVGQNLGAKQPERAAKSAWRAAFFNMGFLGIVAILFFIFARPLVMLFDENPVVMETGVECLQILCAGYIFFGFGMVMSQAINGSGDTKTPTVLNIIGFWVLQIPIAYILAVKLDWKQTGVFWAVVISESILAILAILYFKTGRWKKNTIDF</sequence>
<feature type="transmembrane region" description="Helical" evidence="10">
    <location>
        <begin position="27"/>
        <end position="54"/>
    </location>
</feature>
<dbReference type="AlphaFoldDB" id="A0AAE3H3J7"/>
<name>A0AAE3H3J7_9BACT</name>
<feature type="transmembrane region" description="Helical" evidence="10">
    <location>
        <begin position="181"/>
        <end position="201"/>
    </location>
</feature>